<keyword evidence="1" id="KW-0812">Transmembrane</keyword>
<dbReference type="OrthoDB" id="5086500at2759"/>
<feature type="transmembrane region" description="Helical" evidence="1">
    <location>
        <begin position="269"/>
        <end position="295"/>
    </location>
</feature>
<gene>
    <name evidence="2" type="ORF">K505DRAFT_365669</name>
</gene>
<sequence>MHGKEYYFLGFLPAETPTSKHTPEPNAPARLPGYPNLEFADEKPLSAFLTEELECKELDEIWHHLWLMSDQSSANISPLHRQRVKFREIIPTEEPKLHLVWFYNRIHIKPLPKYLLSHAFWMCLLSPQQPLGVRHTVLLKSALGFLRSYAYLVRHESDFRIAQDRALTLVPDTVTWDDWCILRAKLLDIKDHEVSGRYRFGEIRLTRLNFYCKFLLRRAHYYRTHRQYGDYFASFYPPLLFLFGIVSVILSSMQLAATVEQIEENRSSIVLVFHAFSFIILVITCSLMVSFVLLFSVKIFNEWKHAVHSRYSSNQRKVKTDSSPS</sequence>
<evidence type="ECO:0008006" key="4">
    <source>
        <dbReference type="Google" id="ProtNLM"/>
    </source>
</evidence>
<feature type="transmembrane region" description="Helical" evidence="1">
    <location>
        <begin position="235"/>
        <end position="257"/>
    </location>
</feature>
<keyword evidence="3" id="KW-1185">Reference proteome</keyword>
<dbReference type="PANTHER" id="PTHR34414">
    <property type="entry name" value="HET DOMAIN-CONTAINING PROTEIN-RELATED"/>
    <property type="match status" value="1"/>
</dbReference>
<accession>A0A6A6WZ43</accession>
<dbReference type="InterPro" id="IPR046536">
    <property type="entry name" value="DUF6601"/>
</dbReference>
<keyword evidence="1" id="KW-1133">Transmembrane helix</keyword>
<evidence type="ECO:0000256" key="1">
    <source>
        <dbReference type="SAM" id="Phobius"/>
    </source>
</evidence>
<proteinExistence type="predicted"/>
<dbReference type="PANTHER" id="PTHR34414:SF1">
    <property type="entry name" value="SUBTILISIN-LIKE SERINE PROTEASE"/>
    <property type="match status" value="1"/>
</dbReference>
<evidence type="ECO:0000313" key="2">
    <source>
        <dbReference type="EMBL" id="KAF2789379.1"/>
    </source>
</evidence>
<name>A0A6A6WZ43_9PLEO</name>
<dbReference type="EMBL" id="MU002142">
    <property type="protein sequence ID" value="KAF2789379.1"/>
    <property type="molecule type" value="Genomic_DNA"/>
</dbReference>
<dbReference type="AlphaFoldDB" id="A0A6A6WZ43"/>
<evidence type="ECO:0000313" key="3">
    <source>
        <dbReference type="Proteomes" id="UP000799757"/>
    </source>
</evidence>
<keyword evidence="1" id="KW-0472">Membrane</keyword>
<protein>
    <recommendedName>
        <fullName evidence="4">Subtilisin-like serine protease</fullName>
    </recommendedName>
</protein>
<organism evidence="2 3">
    <name type="scientific">Melanomma pulvis-pyrius CBS 109.77</name>
    <dbReference type="NCBI Taxonomy" id="1314802"/>
    <lineage>
        <taxon>Eukaryota</taxon>
        <taxon>Fungi</taxon>
        <taxon>Dikarya</taxon>
        <taxon>Ascomycota</taxon>
        <taxon>Pezizomycotina</taxon>
        <taxon>Dothideomycetes</taxon>
        <taxon>Pleosporomycetidae</taxon>
        <taxon>Pleosporales</taxon>
        <taxon>Melanommataceae</taxon>
        <taxon>Melanomma</taxon>
    </lineage>
</organism>
<dbReference type="Pfam" id="PF20246">
    <property type="entry name" value="DUF6601"/>
    <property type="match status" value="1"/>
</dbReference>
<reference evidence="2" key="1">
    <citation type="journal article" date="2020" name="Stud. Mycol.">
        <title>101 Dothideomycetes genomes: a test case for predicting lifestyles and emergence of pathogens.</title>
        <authorList>
            <person name="Haridas S."/>
            <person name="Albert R."/>
            <person name="Binder M."/>
            <person name="Bloem J."/>
            <person name="Labutti K."/>
            <person name="Salamov A."/>
            <person name="Andreopoulos B."/>
            <person name="Baker S."/>
            <person name="Barry K."/>
            <person name="Bills G."/>
            <person name="Bluhm B."/>
            <person name="Cannon C."/>
            <person name="Castanera R."/>
            <person name="Culley D."/>
            <person name="Daum C."/>
            <person name="Ezra D."/>
            <person name="Gonzalez J."/>
            <person name="Henrissat B."/>
            <person name="Kuo A."/>
            <person name="Liang C."/>
            <person name="Lipzen A."/>
            <person name="Lutzoni F."/>
            <person name="Magnuson J."/>
            <person name="Mondo S."/>
            <person name="Nolan M."/>
            <person name="Ohm R."/>
            <person name="Pangilinan J."/>
            <person name="Park H.-J."/>
            <person name="Ramirez L."/>
            <person name="Alfaro M."/>
            <person name="Sun H."/>
            <person name="Tritt A."/>
            <person name="Yoshinaga Y."/>
            <person name="Zwiers L.-H."/>
            <person name="Turgeon B."/>
            <person name="Goodwin S."/>
            <person name="Spatafora J."/>
            <person name="Crous P."/>
            <person name="Grigoriev I."/>
        </authorList>
    </citation>
    <scope>NUCLEOTIDE SEQUENCE</scope>
    <source>
        <strain evidence="2">CBS 109.77</strain>
    </source>
</reference>
<dbReference type="Proteomes" id="UP000799757">
    <property type="component" value="Unassembled WGS sequence"/>
</dbReference>